<gene>
    <name evidence="1" type="ORF">L9F63_017819</name>
</gene>
<evidence type="ECO:0000313" key="2">
    <source>
        <dbReference type="Proteomes" id="UP001233999"/>
    </source>
</evidence>
<name>A0AAD7ZY22_DIPPU</name>
<accession>A0AAD7ZY22</accession>
<reference evidence="1" key="2">
    <citation type="submission" date="2023-05" db="EMBL/GenBank/DDBJ databases">
        <authorList>
            <person name="Fouks B."/>
        </authorList>
    </citation>
    <scope>NUCLEOTIDE SEQUENCE</scope>
    <source>
        <strain evidence="1">Stay&amp;Tobe</strain>
        <tissue evidence="1">Testes</tissue>
    </source>
</reference>
<organism evidence="1 2">
    <name type="scientific">Diploptera punctata</name>
    <name type="common">Pacific beetle cockroach</name>
    <dbReference type="NCBI Taxonomy" id="6984"/>
    <lineage>
        <taxon>Eukaryota</taxon>
        <taxon>Metazoa</taxon>
        <taxon>Ecdysozoa</taxon>
        <taxon>Arthropoda</taxon>
        <taxon>Hexapoda</taxon>
        <taxon>Insecta</taxon>
        <taxon>Pterygota</taxon>
        <taxon>Neoptera</taxon>
        <taxon>Polyneoptera</taxon>
        <taxon>Dictyoptera</taxon>
        <taxon>Blattodea</taxon>
        <taxon>Blaberoidea</taxon>
        <taxon>Blaberidae</taxon>
        <taxon>Diplopterinae</taxon>
        <taxon>Diploptera</taxon>
    </lineage>
</organism>
<dbReference type="EMBL" id="JASPKZ010005297">
    <property type="protein sequence ID" value="KAJ9588879.1"/>
    <property type="molecule type" value="Genomic_DNA"/>
</dbReference>
<dbReference type="AlphaFoldDB" id="A0AAD7ZY22"/>
<comment type="caution">
    <text evidence="1">The sequence shown here is derived from an EMBL/GenBank/DDBJ whole genome shotgun (WGS) entry which is preliminary data.</text>
</comment>
<feature type="non-terminal residue" evidence="1">
    <location>
        <position position="1"/>
    </location>
</feature>
<protein>
    <submittedName>
        <fullName evidence="1">Uncharacterized protein</fullName>
    </submittedName>
</protein>
<dbReference type="Proteomes" id="UP001233999">
    <property type="component" value="Unassembled WGS sequence"/>
</dbReference>
<feature type="non-terminal residue" evidence="1">
    <location>
        <position position="125"/>
    </location>
</feature>
<sequence length="125" mass="14116">YTIRALKVLLVFLKCIVVGLQIKNTFKIVVGQKMLFLMIFHSTYVVAIESPMNSEAELVAKFVAAAAEIREHPDMLLRDHQSENKLCVASPVQDLHDLRTRTPYIMNEVEALTNLLVSPPHCVVQ</sequence>
<proteinExistence type="predicted"/>
<keyword evidence="2" id="KW-1185">Reference proteome</keyword>
<reference evidence="1" key="1">
    <citation type="journal article" date="2023" name="IScience">
        <title>Live-bearing cockroach genome reveals convergent evolutionary mechanisms linked to viviparity in insects and beyond.</title>
        <authorList>
            <person name="Fouks B."/>
            <person name="Harrison M.C."/>
            <person name="Mikhailova A.A."/>
            <person name="Marchal E."/>
            <person name="English S."/>
            <person name="Carruthers M."/>
            <person name="Jennings E.C."/>
            <person name="Chiamaka E.L."/>
            <person name="Frigard R.A."/>
            <person name="Pippel M."/>
            <person name="Attardo G.M."/>
            <person name="Benoit J.B."/>
            <person name="Bornberg-Bauer E."/>
            <person name="Tobe S.S."/>
        </authorList>
    </citation>
    <scope>NUCLEOTIDE SEQUENCE</scope>
    <source>
        <strain evidence="1">Stay&amp;Tobe</strain>
    </source>
</reference>
<evidence type="ECO:0000313" key="1">
    <source>
        <dbReference type="EMBL" id="KAJ9588879.1"/>
    </source>
</evidence>